<dbReference type="AlphaFoldDB" id="A0A949TXZ0"/>
<gene>
    <name evidence="1" type="ORF">I6U48_06410</name>
</gene>
<evidence type="ECO:0000313" key="2">
    <source>
        <dbReference type="Proteomes" id="UP000694308"/>
    </source>
</evidence>
<keyword evidence="2" id="KW-1185">Reference proteome</keyword>
<dbReference type="PANTHER" id="PTHR37310:SF1">
    <property type="entry name" value="CYTOPLASMIC PROTEIN"/>
    <property type="match status" value="1"/>
</dbReference>
<dbReference type="InterPro" id="IPR005560">
    <property type="entry name" value="Csp_YhjQ"/>
</dbReference>
<evidence type="ECO:0000313" key="1">
    <source>
        <dbReference type="EMBL" id="MBV7272549.1"/>
    </source>
</evidence>
<dbReference type="PANTHER" id="PTHR37310">
    <property type="entry name" value="CYTOPLASMIC PROTEIN-RELATED"/>
    <property type="match status" value="1"/>
</dbReference>
<dbReference type="EMBL" id="JAEEGC010000026">
    <property type="protein sequence ID" value="MBV7272549.1"/>
    <property type="molecule type" value="Genomic_DNA"/>
</dbReference>
<accession>A0A949TXZ0</accession>
<protein>
    <submittedName>
        <fullName evidence="1">Four-helix bundle copper-binding protein</fullName>
    </submittedName>
</protein>
<dbReference type="InterPro" id="IPR044543">
    <property type="entry name" value="YHJQ-like"/>
</dbReference>
<dbReference type="Pfam" id="PF03860">
    <property type="entry name" value="Csp"/>
    <property type="match status" value="1"/>
</dbReference>
<sequence length="107" mass="11954">MNYQSCIDACSRCAQACYECFEACVNEPDLNARRSCVKGLVECAKMCEMSVGIMSMNGQFAKEHCKMCATICDACAKECSMFKDEHCQKCAEVCRMCSDECRTMANM</sequence>
<proteinExistence type="predicted"/>
<reference evidence="1" key="1">
    <citation type="submission" date="2020-12" db="EMBL/GenBank/DDBJ databases">
        <title>Clostridium thailandense sp. nov., a novel acetogenic bacterium isolated from peat land soil in Thailand.</title>
        <authorList>
            <person name="Chaikitkaew S."/>
            <person name="Birkeland N.K."/>
        </authorList>
    </citation>
    <scope>NUCLEOTIDE SEQUENCE</scope>
    <source>
        <strain evidence="1">PL3</strain>
    </source>
</reference>
<dbReference type="RefSeq" id="WP_218319638.1">
    <property type="nucleotide sequence ID" value="NZ_JAEEGC010000026.1"/>
</dbReference>
<name>A0A949TXZ0_9CLOT</name>
<dbReference type="CDD" id="cd08026">
    <property type="entry name" value="DUF326"/>
    <property type="match status" value="1"/>
</dbReference>
<organism evidence="1 2">
    <name type="scientific">Clostridium thailandense</name>
    <dbReference type="NCBI Taxonomy" id="2794346"/>
    <lineage>
        <taxon>Bacteria</taxon>
        <taxon>Bacillati</taxon>
        <taxon>Bacillota</taxon>
        <taxon>Clostridia</taxon>
        <taxon>Eubacteriales</taxon>
        <taxon>Clostridiaceae</taxon>
        <taxon>Clostridium</taxon>
    </lineage>
</organism>
<comment type="caution">
    <text evidence="1">The sequence shown here is derived from an EMBL/GenBank/DDBJ whole genome shotgun (WGS) entry which is preliminary data.</text>
</comment>
<dbReference type="Proteomes" id="UP000694308">
    <property type="component" value="Unassembled WGS sequence"/>
</dbReference>